<comment type="subcellular location">
    <subcellularLocation>
        <location evidence="1">Nucleus</location>
    </subcellularLocation>
</comment>
<dbReference type="InterPro" id="IPR003593">
    <property type="entry name" value="AAA+_ATPase"/>
</dbReference>
<dbReference type="Pfam" id="PF14543">
    <property type="entry name" value="TAXi_N"/>
    <property type="match status" value="1"/>
</dbReference>
<reference evidence="19" key="1">
    <citation type="submission" date="2020-06" db="EMBL/GenBank/DDBJ databases">
        <authorList>
            <person name="Li T."/>
            <person name="Hu X."/>
            <person name="Zhang T."/>
            <person name="Song X."/>
            <person name="Zhang H."/>
            <person name="Dai N."/>
            <person name="Sheng W."/>
            <person name="Hou X."/>
            <person name="Wei L."/>
        </authorList>
    </citation>
    <scope>NUCLEOTIDE SEQUENCE</scope>
    <source>
        <strain evidence="19">KEN8</strain>
        <tissue evidence="19">Leaf</tissue>
    </source>
</reference>
<dbReference type="GO" id="GO:0006261">
    <property type="term" value="P:DNA-templated DNA replication"/>
    <property type="evidence" value="ECO:0007669"/>
    <property type="project" value="TreeGrafter"/>
</dbReference>
<keyword evidence="10" id="KW-0064">Aspartyl protease</keyword>
<dbReference type="GO" id="GO:0003677">
    <property type="term" value="F:DNA binding"/>
    <property type="evidence" value="ECO:0007669"/>
    <property type="project" value="InterPro"/>
</dbReference>
<dbReference type="CDD" id="cd18140">
    <property type="entry name" value="HLD_clamp_RFC"/>
    <property type="match status" value="1"/>
</dbReference>
<evidence type="ECO:0000256" key="3">
    <source>
        <dbReference type="ARBA" id="ARBA00007447"/>
    </source>
</evidence>
<evidence type="ECO:0000256" key="12">
    <source>
        <dbReference type="ARBA" id="ARBA00022840"/>
    </source>
</evidence>
<dbReference type="FunFam" id="1.20.272.10:FF:000004">
    <property type="entry name" value="Replication factor C subunit 5"/>
    <property type="match status" value="1"/>
</dbReference>
<keyword evidence="5" id="KW-0645">Protease</keyword>
<dbReference type="SMART" id="SM00382">
    <property type="entry name" value="AAA"/>
    <property type="match status" value="1"/>
</dbReference>
<feature type="chain" id="PRO_5043509152" description="Aspartic proteinase Asp1" evidence="17">
    <location>
        <begin position="19"/>
        <end position="795"/>
    </location>
</feature>
<dbReference type="InterPro" id="IPR032861">
    <property type="entry name" value="TAXi_N"/>
</dbReference>
<dbReference type="Gene3D" id="1.20.272.10">
    <property type="match status" value="1"/>
</dbReference>
<dbReference type="GO" id="GO:0005663">
    <property type="term" value="C:DNA replication factor C complex"/>
    <property type="evidence" value="ECO:0007669"/>
    <property type="project" value="TreeGrafter"/>
</dbReference>
<dbReference type="InterPro" id="IPR021109">
    <property type="entry name" value="Peptidase_aspartic_dom_sf"/>
</dbReference>
<keyword evidence="12" id="KW-0067">ATP-binding</keyword>
<keyword evidence="8" id="KW-0677">Repeat</keyword>
<dbReference type="FunFam" id="2.40.70.10:FF:000015">
    <property type="entry name" value="Aspartyl protease family protein"/>
    <property type="match status" value="1"/>
</dbReference>
<dbReference type="SUPFAM" id="SSF52540">
    <property type="entry name" value="P-loop containing nucleoside triphosphate hydrolases"/>
    <property type="match status" value="1"/>
</dbReference>
<dbReference type="InterPro" id="IPR032799">
    <property type="entry name" value="TAXi_C"/>
</dbReference>
<evidence type="ECO:0000256" key="7">
    <source>
        <dbReference type="ARBA" id="ARBA00022729"/>
    </source>
</evidence>
<dbReference type="FunFam" id="2.40.70.10:FF:000027">
    <property type="entry name" value="Aspartic proteinase Asp1 isoform A"/>
    <property type="match status" value="1"/>
</dbReference>
<keyword evidence="11" id="KW-0378">Hydrolase</keyword>
<dbReference type="InterPro" id="IPR013748">
    <property type="entry name" value="Rep_factorC_C"/>
</dbReference>
<dbReference type="InterPro" id="IPR003959">
    <property type="entry name" value="ATPase_AAA_core"/>
</dbReference>
<accession>A0AAW2P5Z3</accession>
<dbReference type="EMBL" id="JACGWM010000009">
    <property type="protein sequence ID" value="KAL0351510.1"/>
    <property type="molecule type" value="Genomic_DNA"/>
</dbReference>
<dbReference type="Gene3D" id="2.40.70.10">
    <property type="entry name" value="Acid Proteases"/>
    <property type="match status" value="2"/>
</dbReference>
<dbReference type="SUPFAM" id="SSF48019">
    <property type="entry name" value="post-AAA+ oligomerization domain-like"/>
    <property type="match status" value="1"/>
</dbReference>
<dbReference type="GO" id="GO:0016887">
    <property type="term" value="F:ATP hydrolysis activity"/>
    <property type="evidence" value="ECO:0007669"/>
    <property type="project" value="InterPro"/>
</dbReference>
<comment type="similarity">
    <text evidence="3">Belongs to the peptidase A1 family.</text>
</comment>
<dbReference type="NCBIfam" id="NF001679">
    <property type="entry name" value="PRK00440.1"/>
    <property type="match status" value="1"/>
</dbReference>
<evidence type="ECO:0000256" key="13">
    <source>
        <dbReference type="ARBA" id="ARBA00023242"/>
    </source>
</evidence>
<dbReference type="InterPro" id="IPR033121">
    <property type="entry name" value="PEPTIDASE_A1"/>
</dbReference>
<evidence type="ECO:0000256" key="15">
    <source>
        <dbReference type="ARBA" id="ARBA00077656"/>
    </source>
</evidence>
<evidence type="ECO:0000256" key="9">
    <source>
        <dbReference type="ARBA" id="ARBA00022741"/>
    </source>
</evidence>
<keyword evidence="7 17" id="KW-0732">Signal</keyword>
<dbReference type="Pfam" id="PF00004">
    <property type="entry name" value="AAA"/>
    <property type="match status" value="1"/>
</dbReference>
<evidence type="ECO:0000256" key="17">
    <source>
        <dbReference type="SAM" id="SignalP"/>
    </source>
</evidence>
<feature type="region of interest" description="Disordered" evidence="16">
    <location>
        <begin position="400"/>
        <end position="421"/>
    </location>
</feature>
<evidence type="ECO:0000256" key="8">
    <source>
        <dbReference type="ARBA" id="ARBA00022737"/>
    </source>
</evidence>
<dbReference type="GO" id="GO:0004190">
    <property type="term" value="F:aspartic-type endopeptidase activity"/>
    <property type="evidence" value="ECO:0007669"/>
    <property type="project" value="UniProtKB-KW"/>
</dbReference>
<dbReference type="SUPFAM" id="SSF50630">
    <property type="entry name" value="Acid proteases"/>
    <property type="match status" value="1"/>
</dbReference>
<feature type="signal peptide" evidence="17">
    <location>
        <begin position="1"/>
        <end position="18"/>
    </location>
</feature>
<comment type="caution">
    <text evidence="19">The sequence shown here is derived from an EMBL/GenBank/DDBJ whole genome shotgun (WGS) entry which is preliminary data.</text>
</comment>
<dbReference type="GO" id="GO:0003689">
    <property type="term" value="F:DNA clamp loader activity"/>
    <property type="evidence" value="ECO:0007669"/>
    <property type="project" value="TreeGrafter"/>
</dbReference>
<comment type="similarity">
    <text evidence="2">Belongs to the activator 1 small subunits family.</text>
</comment>
<evidence type="ECO:0000256" key="6">
    <source>
        <dbReference type="ARBA" id="ARBA00022705"/>
    </source>
</evidence>
<name>A0AAW2P5Z3_9LAMI</name>
<dbReference type="Pfam" id="PF08542">
    <property type="entry name" value="Rep_fac_C"/>
    <property type="match status" value="1"/>
</dbReference>
<evidence type="ECO:0000256" key="10">
    <source>
        <dbReference type="ARBA" id="ARBA00022750"/>
    </source>
</evidence>
<dbReference type="InterPro" id="IPR050238">
    <property type="entry name" value="DNA_Rep/Repair_Clamp_Loader"/>
</dbReference>
<dbReference type="Gene3D" id="1.10.8.60">
    <property type="match status" value="1"/>
</dbReference>
<dbReference type="Pfam" id="PF14541">
    <property type="entry name" value="TAXi_C"/>
    <property type="match status" value="1"/>
</dbReference>
<gene>
    <name evidence="19" type="ORF">Scaly_1539700</name>
</gene>
<dbReference type="InterPro" id="IPR027417">
    <property type="entry name" value="P-loop_NTPase"/>
</dbReference>
<dbReference type="PROSITE" id="PS51767">
    <property type="entry name" value="PEPTIDASE_A1"/>
    <property type="match status" value="1"/>
</dbReference>
<evidence type="ECO:0000259" key="18">
    <source>
        <dbReference type="PROSITE" id="PS51767"/>
    </source>
</evidence>
<dbReference type="GO" id="GO:0006281">
    <property type="term" value="P:DNA repair"/>
    <property type="evidence" value="ECO:0007669"/>
    <property type="project" value="TreeGrafter"/>
</dbReference>
<dbReference type="PANTHER" id="PTHR11669">
    <property type="entry name" value="REPLICATION FACTOR C / DNA POLYMERASE III GAMMA-TAU SUBUNIT"/>
    <property type="match status" value="1"/>
</dbReference>
<dbReference type="Gene3D" id="3.40.50.300">
    <property type="entry name" value="P-loop containing nucleotide triphosphate hydrolases"/>
    <property type="match status" value="1"/>
</dbReference>
<dbReference type="PANTHER" id="PTHR11669:SF9">
    <property type="entry name" value="REPLICATION FACTOR C SUBUNIT 5"/>
    <property type="match status" value="1"/>
</dbReference>
<protein>
    <recommendedName>
        <fullName evidence="14">Aspartic proteinase Asp1</fullName>
    </recommendedName>
    <alternativeName>
        <fullName evidence="15">Nucellin-like protein</fullName>
    </alternativeName>
</protein>
<comment type="subunit">
    <text evidence="4">Heterotetramer of subunits RFC2, RFC3, RFC4 and RFC5 that can form a complex with RFC1.</text>
</comment>
<evidence type="ECO:0000256" key="14">
    <source>
        <dbReference type="ARBA" id="ARBA00068871"/>
    </source>
</evidence>
<evidence type="ECO:0000256" key="2">
    <source>
        <dbReference type="ARBA" id="ARBA00005378"/>
    </source>
</evidence>
<keyword evidence="13" id="KW-0539">Nucleus</keyword>
<evidence type="ECO:0000256" key="4">
    <source>
        <dbReference type="ARBA" id="ARBA00011480"/>
    </source>
</evidence>
<dbReference type="PROSITE" id="PS00141">
    <property type="entry name" value="ASP_PROTEASE"/>
    <property type="match status" value="1"/>
</dbReference>
<dbReference type="FunFam" id="3.40.50.300:FF:000129">
    <property type="entry name" value="Replication factor C subunit 5"/>
    <property type="match status" value="1"/>
</dbReference>
<dbReference type="GO" id="GO:0005634">
    <property type="term" value="C:nucleus"/>
    <property type="evidence" value="ECO:0007669"/>
    <property type="project" value="UniProtKB-SubCell"/>
</dbReference>
<dbReference type="FunFam" id="1.10.8.60:FF:000028">
    <property type="entry name" value="Replication factor C subunit 5"/>
    <property type="match status" value="1"/>
</dbReference>
<dbReference type="GO" id="GO:0005524">
    <property type="term" value="F:ATP binding"/>
    <property type="evidence" value="ECO:0007669"/>
    <property type="project" value="UniProtKB-KW"/>
</dbReference>
<dbReference type="Pfam" id="PF21960">
    <property type="entry name" value="RCF1-5-like_lid"/>
    <property type="match status" value="1"/>
</dbReference>
<evidence type="ECO:0000256" key="1">
    <source>
        <dbReference type="ARBA" id="ARBA00004123"/>
    </source>
</evidence>
<keyword evidence="6" id="KW-0235">DNA replication</keyword>
<evidence type="ECO:0000256" key="16">
    <source>
        <dbReference type="SAM" id="MobiDB-lite"/>
    </source>
</evidence>
<organism evidence="19">
    <name type="scientific">Sesamum calycinum</name>
    <dbReference type="NCBI Taxonomy" id="2727403"/>
    <lineage>
        <taxon>Eukaryota</taxon>
        <taxon>Viridiplantae</taxon>
        <taxon>Streptophyta</taxon>
        <taxon>Embryophyta</taxon>
        <taxon>Tracheophyta</taxon>
        <taxon>Spermatophyta</taxon>
        <taxon>Magnoliopsida</taxon>
        <taxon>eudicotyledons</taxon>
        <taxon>Gunneridae</taxon>
        <taxon>Pentapetalae</taxon>
        <taxon>asterids</taxon>
        <taxon>lamiids</taxon>
        <taxon>Lamiales</taxon>
        <taxon>Pedaliaceae</taxon>
        <taxon>Sesamum</taxon>
    </lineage>
</organism>
<sequence length="795" mass="87347">MYLRAVVLFLLTWIAAAAYQHQKPPKSAKASVIFPVSGNVYPKGYYHVAINVGQPPKPYFFDIDTGSDLTWLQCDAPCVKCTPAPHSLYKPKGNLVTCQDPLCVSLHGPGISNCRAPQEQCDYQVDYADHGSSLGVLVKDSFPLKFTNGSVVTPQLAFGCGYNQQVPGSAHLPYVDGVLGLGIGKPSILAQLRDMGLTKNVVGHCLSGKGGGFLFFGDDFLPKSGIVWKPVLSQSKHYSLGPADLQFGGQATNVKGLQIVFDSGSTYTYFSSQAYKGLVSVIKGDLNGKQLKDALEDKSLPLCWKGAKPFKSIRDVINYFKPLVLNFTNTTNIQLQLRPESYLIVTEHGNVCLGILDGGEVGLGNINVIGDISLQDKLVIYDNERQQRLEHNLQEAVPLPGACHHKGGERERRNCRSPKSNSKRCRVVSGEMAEVVSLMDIDDDNDNSHSLKLNSKGKNVVVSAAPSDSKATPWVEKYRPQSLDDVAAHRDIVETIDRLASGNRLPHLLLYGPPGTGKTSTVLALARKLYGNQLPNMVLELNASDDRGIDVVRQQIQDFASTQSISFGAKSAVKLVLLDEADAMTKDAQFALRRVIEKYTKSTRFALICNNVNKIIPALQSRCTRFRFAPLDAVHVTERLKHVINAEELDVPENGLKALVRLSNGDMRKALNILQSTHMASQQISEEAVYLCTGNPLPKDIEQISYWLLNEPFTTSCKRISEIKTRKGLALVDIVREVTMFVFKIKMPPDVRIHLINEMAEIEYRLSLACNDKLQLGSLVAAFTRARASLVAAAK</sequence>
<dbReference type="InterPro" id="IPR001969">
    <property type="entry name" value="Aspartic_peptidase_AS"/>
</dbReference>
<evidence type="ECO:0000256" key="11">
    <source>
        <dbReference type="ARBA" id="ARBA00022801"/>
    </source>
</evidence>
<evidence type="ECO:0000256" key="5">
    <source>
        <dbReference type="ARBA" id="ARBA00022670"/>
    </source>
</evidence>
<reference evidence="19" key="2">
    <citation type="journal article" date="2024" name="Plant">
        <title>Genomic evolution and insights into agronomic trait innovations of Sesamum species.</title>
        <authorList>
            <person name="Miao H."/>
            <person name="Wang L."/>
            <person name="Qu L."/>
            <person name="Liu H."/>
            <person name="Sun Y."/>
            <person name="Le M."/>
            <person name="Wang Q."/>
            <person name="Wei S."/>
            <person name="Zheng Y."/>
            <person name="Lin W."/>
            <person name="Duan Y."/>
            <person name="Cao H."/>
            <person name="Xiong S."/>
            <person name="Wang X."/>
            <person name="Wei L."/>
            <person name="Li C."/>
            <person name="Ma Q."/>
            <person name="Ju M."/>
            <person name="Zhao R."/>
            <person name="Li G."/>
            <person name="Mu C."/>
            <person name="Tian Q."/>
            <person name="Mei H."/>
            <person name="Zhang T."/>
            <person name="Gao T."/>
            <person name="Zhang H."/>
        </authorList>
    </citation>
    <scope>NUCLEOTIDE SEQUENCE</scope>
    <source>
        <strain evidence="19">KEN8</strain>
    </source>
</reference>
<evidence type="ECO:0000313" key="19">
    <source>
        <dbReference type="EMBL" id="KAL0351510.1"/>
    </source>
</evidence>
<proteinExistence type="inferred from homology"/>
<dbReference type="AlphaFoldDB" id="A0AAW2P5Z3"/>
<dbReference type="GO" id="GO:0006508">
    <property type="term" value="P:proteolysis"/>
    <property type="evidence" value="ECO:0007669"/>
    <property type="project" value="UniProtKB-KW"/>
</dbReference>
<dbReference type="CDD" id="cd00009">
    <property type="entry name" value="AAA"/>
    <property type="match status" value="1"/>
</dbReference>
<feature type="domain" description="Peptidase A1" evidence="18">
    <location>
        <begin position="46"/>
        <end position="392"/>
    </location>
</feature>
<dbReference type="InterPro" id="IPR047854">
    <property type="entry name" value="RFC_lid"/>
</dbReference>
<keyword evidence="9" id="KW-0547">Nucleotide-binding</keyword>
<dbReference type="InterPro" id="IPR008921">
    <property type="entry name" value="DNA_pol3_clamp-load_cplx_C"/>
</dbReference>